<name>A0ABY2GS93_9HYPO</name>
<evidence type="ECO:0000259" key="5">
    <source>
        <dbReference type="Pfam" id="PF00724"/>
    </source>
</evidence>
<evidence type="ECO:0000313" key="7">
    <source>
        <dbReference type="Proteomes" id="UP001642720"/>
    </source>
</evidence>
<dbReference type="SUPFAM" id="SSF51395">
    <property type="entry name" value="FMN-linked oxidoreductases"/>
    <property type="match status" value="1"/>
</dbReference>
<keyword evidence="2" id="KW-0285">Flavoprotein</keyword>
<dbReference type="InterPro" id="IPR013785">
    <property type="entry name" value="Aldolase_TIM"/>
</dbReference>
<protein>
    <recommendedName>
        <fullName evidence="5">NADH:flavin oxidoreductase/NADH oxidase N-terminal domain-containing protein</fullName>
    </recommendedName>
</protein>
<comment type="similarity">
    <text evidence="1">Belongs to the NADH:flavin oxidoreductase/NADH oxidase family.</text>
</comment>
<gene>
    <name evidence="6" type="ORF">CCMA1212_010458</name>
</gene>
<dbReference type="PANTHER" id="PTHR43656:SF2">
    <property type="entry name" value="BINDING OXIDOREDUCTASE, PUTATIVE (AFU_ORTHOLOGUE AFUA_2G08260)-RELATED"/>
    <property type="match status" value="1"/>
</dbReference>
<dbReference type="Gene3D" id="3.20.20.70">
    <property type="entry name" value="Aldolase class I"/>
    <property type="match status" value="1"/>
</dbReference>
<dbReference type="Proteomes" id="UP001642720">
    <property type="component" value="Unassembled WGS sequence"/>
</dbReference>
<dbReference type="InterPro" id="IPR001155">
    <property type="entry name" value="OxRdtase_FMN_N"/>
</dbReference>
<evidence type="ECO:0000256" key="1">
    <source>
        <dbReference type="ARBA" id="ARBA00005979"/>
    </source>
</evidence>
<proteinExistence type="inferred from homology"/>
<keyword evidence="3" id="KW-0288">FMN</keyword>
<keyword evidence="4" id="KW-0560">Oxidoreductase</keyword>
<accession>A0ABY2GS93</accession>
<evidence type="ECO:0000256" key="2">
    <source>
        <dbReference type="ARBA" id="ARBA00022630"/>
    </source>
</evidence>
<dbReference type="InterPro" id="IPR051799">
    <property type="entry name" value="NADH_flavin_oxidoreductase"/>
</dbReference>
<keyword evidence="7" id="KW-1185">Reference proteome</keyword>
<evidence type="ECO:0000313" key="6">
    <source>
        <dbReference type="EMBL" id="TFA97807.1"/>
    </source>
</evidence>
<dbReference type="Pfam" id="PF00724">
    <property type="entry name" value="Oxidored_FMN"/>
    <property type="match status" value="1"/>
</dbReference>
<dbReference type="PANTHER" id="PTHR43656">
    <property type="entry name" value="BINDING OXIDOREDUCTASE, PUTATIVE (AFU_ORTHOLOGUE AFUA_2G08260)-RELATED"/>
    <property type="match status" value="1"/>
</dbReference>
<organism evidence="6 7">
    <name type="scientific">Trichoderma ghanense</name>
    <dbReference type="NCBI Taxonomy" id="65468"/>
    <lineage>
        <taxon>Eukaryota</taxon>
        <taxon>Fungi</taxon>
        <taxon>Dikarya</taxon>
        <taxon>Ascomycota</taxon>
        <taxon>Pezizomycotina</taxon>
        <taxon>Sordariomycetes</taxon>
        <taxon>Hypocreomycetidae</taxon>
        <taxon>Hypocreales</taxon>
        <taxon>Hypocreaceae</taxon>
        <taxon>Trichoderma</taxon>
    </lineage>
</organism>
<dbReference type="EMBL" id="PPTA01000027">
    <property type="protein sequence ID" value="TFA97807.1"/>
    <property type="molecule type" value="Genomic_DNA"/>
</dbReference>
<feature type="domain" description="NADH:flavin oxidoreductase/NADH oxidase N-terminal" evidence="5">
    <location>
        <begin position="8"/>
        <end position="359"/>
    </location>
</feature>
<reference evidence="6 7" key="1">
    <citation type="submission" date="2018-01" db="EMBL/GenBank/DDBJ databases">
        <title>Genome characterization of the sugarcane-associated fungus Trichoderma ghanense CCMA-1212 and their application in lignocelulose bioconversion.</title>
        <authorList>
            <person name="Steindorff A.S."/>
            <person name="Mendes T.D."/>
            <person name="Vilela E.S.D."/>
            <person name="Rodrigues D.S."/>
            <person name="Formighieri E.F."/>
            <person name="Melo I.S."/>
            <person name="Favaro L.C.L."/>
        </authorList>
    </citation>
    <scope>NUCLEOTIDE SEQUENCE [LARGE SCALE GENOMIC DNA]</scope>
    <source>
        <strain evidence="6 7">CCMA-1212</strain>
    </source>
</reference>
<sequence>MAESHASQPITLRCGLTLPNRLVKASMSEGISTTGSLPDAKIRNVYQHWAKGGWGMIITGNVQVDDRYLGTANDLAVDSRASDDAIVASWMPWANVCREHGTPTLVQLNHPGRQCPIGAGTHGYLSKNVAPTSVGLHMGHGLIPKAISAIAFGKPRELGTAEIQAITQQFARAARLAYRSGFAGVEIHAAHGYLIDAFLTERTNRRSDAYGGSAEKRARFLIEIITAIRSEVPGSFCVGITINSVDSAFPEVLADRIRQLELVASAGADFIEISGGTFENPLMFLGPSKPSSMANNSEAYFMDFAKVIASKFTDIPLILTGGFRRRESIEKAVADGTCSMVGIVRPAAVNPLLPKTVIFNREVGDSDATLYSPRIEAPWLIRQMGIAALNVHIDNAWYLGHLKNMSKALA</sequence>
<dbReference type="GeneID" id="300581952"/>
<evidence type="ECO:0000256" key="4">
    <source>
        <dbReference type="ARBA" id="ARBA00023002"/>
    </source>
</evidence>
<comment type="caution">
    <text evidence="6">The sequence shown here is derived from an EMBL/GenBank/DDBJ whole genome shotgun (WGS) entry which is preliminary data.</text>
</comment>
<evidence type="ECO:0000256" key="3">
    <source>
        <dbReference type="ARBA" id="ARBA00022643"/>
    </source>
</evidence>
<dbReference type="RefSeq" id="XP_073554009.1">
    <property type="nucleotide sequence ID" value="XM_073707502.1"/>
</dbReference>